<name>A0ABP5ZB48_9ACTN</name>
<organism evidence="1 2">
    <name type="scientific">Streptomyces thermolineatus</name>
    <dbReference type="NCBI Taxonomy" id="44033"/>
    <lineage>
        <taxon>Bacteria</taxon>
        <taxon>Bacillati</taxon>
        <taxon>Actinomycetota</taxon>
        <taxon>Actinomycetes</taxon>
        <taxon>Kitasatosporales</taxon>
        <taxon>Streptomycetaceae</taxon>
        <taxon>Streptomyces</taxon>
    </lineage>
</organism>
<dbReference type="RefSeq" id="WP_344384137.1">
    <property type="nucleotide sequence ID" value="NZ_BAAATA010000020.1"/>
</dbReference>
<gene>
    <name evidence="1" type="ORF">GCM10010406_35070</name>
</gene>
<accession>A0ABP5ZB48</accession>
<proteinExistence type="predicted"/>
<dbReference type="Proteomes" id="UP001501358">
    <property type="component" value="Unassembled WGS sequence"/>
</dbReference>
<dbReference type="Pfam" id="PF19463">
    <property type="entry name" value="DUF6000"/>
    <property type="match status" value="1"/>
</dbReference>
<protein>
    <submittedName>
        <fullName evidence="1">Uncharacterized protein</fullName>
    </submittedName>
</protein>
<dbReference type="InterPro" id="IPR046042">
    <property type="entry name" value="DUF6000"/>
</dbReference>
<evidence type="ECO:0000313" key="2">
    <source>
        <dbReference type="Proteomes" id="UP001501358"/>
    </source>
</evidence>
<reference evidence="2" key="1">
    <citation type="journal article" date="2019" name="Int. J. Syst. Evol. Microbiol.">
        <title>The Global Catalogue of Microorganisms (GCM) 10K type strain sequencing project: providing services to taxonomists for standard genome sequencing and annotation.</title>
        <authorList>
            <consortium name="The Broad Institute Genomics Platform"/>
            <consortium name="The Broad Institute Genome Sequencing Center for Infectious Disease"/>
            <person name="Wu L."/>
            <person name="Ma J."/>
        </authorList>
    </citation>
    <scope>NUCLEOTIDE SEQUENCE [LARGE SCALE GENOMIC DNA]</scope>
    <source>
        <strain evidence="2">JCM 6307</strain>
    </source>
</reference>
<comment type="caution">
    <text evidence="1">The sequence shown here is derived from an EMBL/GenBank/DDBJ whole genome shotgun (WGS) entry which is preliminary data.</text>
</comment>
<sequence length="205" mass="22882">MRLPRSSDPELLGLIDRYVNPAVGGVVRYLGLLHGNFARCREVDRTAFLQALGVAARRTTDEELEVLLQSEWRSRLTAAWLIGVDRRAYFSDVLGDLLLDSRLCFSGQGYAFALARFGGAEDAGYLTAYLDRYLRRPDCQYDQHWAVSALAHIDGRAGTGHAARFLSPGGLWQQWADAQPSPADPADRRVDELCALVDRYTPIPR</sequence>
<keyword evidence="2" id="KW-1185">Reference proteome</keyword>
<dbReference type="EMBL" id="BAAATA010000020">
    <property type="protein sequence ID" value="GAA2495801.1"/>
    <property type="molecule type" value="Genomic_DNA"/>
</dbReference>
<evidence type="ECO:0000313" key="1">
    <source>
        <dbReference type="EMBL" id="GAA2495801.1"/>
    </source>
</evidence>